<comment type="subunit">
    <text evidence="9">Homopentamer.</text>
</comment>
<keyword evidence="7 9" id="KW-0472">Membrane</keyword>
<dbReference type="HAMAP" id="MF_00115">
    <property type="entry name" value="MscL"/>
    <property type="match status" value="1"/>
</dbReference>
<evidence type="ECO:0000256" key="1">
    <source>
        <dbReference type="ARBA" id="ARBA00004141"/>
    </source>
</evidence>
<dbReference type="OrthoDB" id="9810350at2"/>
<dbReference type="Proteomes" id="UP000321580">
    <property type="component" value="Unassembled WGS sequence"/>
</dbReference>
<comment type="subcellular location">
    <subcellularLocation>
        <location evidence="9">Cell membrane</location>
        <topology evidence="9">Multi-pass membrane protein</topology>
    </subcellularLocation>
    <subcellularLocation>
        <location evidence="1">Membrane</location>
        <topology evidence="1">Multi-pass membrane protein</topology>
    </subcellularLocation>
</comment>
<reference evidence="10 11" key="1">
    <citation type="submission" date="2019-08" db="EMBL/GenBank/DDBJ databases">
        <title>Genome of Phaeodactylibacter luteus.</title>
        <authorList>
            <person name="Bowman J.P."/>
        </authorList>
    </citation>
    <scope>NUCLEOTIDE SEQUENCE [LARGE SCALE GENOMIC DNA]</scope>
    <source>
        <strain evidence="10 11">KCTC 42180</strain>
    </source>
</reference>
<dbReference type="Pfam" id="PF01741">
    <property type="entry name" value="MscL"/>
    <property type="match status" value="1"/>
</dbReference>
<evidence type="ECO:0000313" key="10">
    <source>
        <dbReference type="EMBL" id="TXB64124.1"/>
    </source>
</evidence>
<comment type="caution">
    <text evidence="10">The sequence shown here is derived from an EMBL/GenBank/DDBJ whole genome shotgun (WGS) entry which is preliminary data.</text>
</comment>
<dbReference type="PANTHER" id="PTHR30266">
    <property type="entry name" value="MECHANOSENSITIVE CHANNEL MSCL"/>
    <property type="match status" value="1"/>
</dbReference>
<dbReference type="RefSeq" id="WP_147166823.1">
    <property type="nucleotide sequence ID" value="NZ_VOOR01000012.1"/>
</dbReference>
<dbReference type="InterPro" id="IPR036019">
    <property type="entry name" value="MscL_channel"/>
</dbReference>
<proteinExistence type="inferred from homology"/>
<dbReference type="NCBIfam" id="TIGR00220">
    <property type="entry name" value="mscL"/>
    <property type="match status" value="1"/>
</dbReference>
<evidence type="ECO:0000256" key="7">
    <source>
        <dbReference type="ARBA" id="ARBA00023136"/>
    </source>
</evidence>
<dbReference type="InterPro" id="IPR001185">
    <property type="entry name" value="MS_channel"/>
</dbReference>
<evidence type="ECO:0000256" key="8">
    <source>
        <dbReference type="ARBA" id="ARBA00023303"/>
    </source>
</evidence>
<evidence type="ECO:0000256" key="3">
    <source>
        <dbReference type="ARBA" id="ARBA00022475"/>
    </source>
</evidence>
<dbReference type="GO" id="GO:0008381">
    <property type="term" value="F:mechanosensitive monoatomic ion channel activity"/>
    <property type="evidence" value="ECO:0007669"/>
    <property type="project" value="UniProtKB-UniRule"/>
</dbReference>
<dbReference type="EMBL" id="VOOR01000012">
    <property type="protein sequence ID" value="TXB64124.1"/>
    <property type="molecule type" value="Genomic_DNA"/>
</dbReference>
<sequence length="141" mass="15704">MWKEFKAFIMKGNVLDLAVAVIVAGAFSAIVVSFNKDVLMPPIGLLLGEVEFSQLALVLQEGIVNDAGEVVQEEVAIRYGIFIQRVIDFLIIAFVLFMVVRSYNKLTEKKKEEEAKPAPPKGPTQEELLAEIRDLLKQQQG</sequence>
<keyword evidence="8 9" id="KW-0407">Ion channel</keyword>
<name>A0A5C6RQ84_9BACT</name>
<keyword evidence="2 9" id="KW-0813">Transport</keyword>
<keyword evidence="6 9" id="KW-0406">Ion transport</keyword>
<feature type="transmembrane region" description="Helical" evidence="9">
    <location>
        <begin position="12"/>
        <end position="34"/>
    </location>
</feature>
<keyword evidence="5 9" id="KW-1133">Transmembrane helix</keyword>
<comment type="function">
    <text evidence="9">Channel that opens in response to stretch forces in the membrane lipid bilayer. May participate in the regulation of osmotic pressure changes within the cell.</text>
</comment>
<accession>A0A5C6RQ84</accession>
<dbReference type="PRINTS" id="PR01264">
    <property type="entry name" value="MECHCHANNEL"/>
</dbReference>
<organism evidence="10 11">
    <name type="scientific">Phaeodactylibacter luteus</name>
    <dbReference type="NCBI Taxonomy" id="1564516"/>
    <lineage>
        <taxon>Bacteria</taxon>
        <taxon>Pseudomonadati</taxon>
        <taxon>Bacteroidota</taxon>
        <taxon>Saprospiria</taxon>
        <taxon>Saprospirales</taxon>
        <taxon>Haliscomenobacteraceae</taxon>
        <taxon>Phaeodactylibacter</taxon>
    </lineage>
</organism>
<evidence type="ECO:0000313" key="11">
    <source>
        <dbReference type="Proteomes" id="UP000321580"/>
    </source>
</evidence>
<evidence type="ECO:0000256" key="9">
    <source>
        <dbReference type="HAMAP-Rule" id="MF_00115"/>
    </source>
</evidence>
<evidence type="ECO:0000256" key="4">
    <source>
        <dbReference type="ARBA" id="ARBA00022692"/>
    </source>
</evidence>
<dbReference type="Gene3D" id="1.10.1200.120">
    <property type="entry name" value="Large-conductance mechanosensitive channel, MscL, domain 1"/>
    <property type="match status" value="1"/>
</dbReference>
<protein>
    <recommendedName>
        <fullName evidence="9">Large-conductance mechanosensitive channel</fullName>
    </recommendedName>
</protein>
<dbReference type="GO" id="GO:0005886">
    <property type="term" value="C:plasma membrane"/>
    <property type="evidence" value="ECO:0007669"/>
    <property type="project" value="UniProtKB-SubCell"/>
</dbReference>
<gene>
    <name evidence="9 10" type="primary">mscL</name>
    <name evidence="10" type="ORF">FRY97_07460</name>
</gene>
<keyword evidence="4 9" id="KW-0812">Transmembrane</keyword>
<evidence type="ECO:0000256" key="6">
    <source>
        <dbReference type="ARBA" id="ARBA00023065"/>
    </source>
</evidence>
<evidence type="ECO:0000256" key="2">
    <source>
        <dbReference type="ARBA" id="ARBA00022448"/>
    </source>
</evidence>
<dbReference type="PANTHER" id="PTHR30266:SF2">
    <property type="entry name" value="LARGE-CONDUCTANCE MECHANOSENSITIVE CHANNEL"/>
    <property type="match status" value="1"/>
</dbReference>
<comment type="similarity">
    <text evidence="9">Belongs to the MscL family.</text>
</comment>
<dbReference type="AlphaFoldDB" id="A0A5C6RQ84"/>
<keyword evidence="3 9" id="KW-1003">Cell membrane</keyword>
<feature type="transmembrane region" description="Helical" evidence="9">
    <location>
        <begin position="79"/>
        <end position="100"/>
    </location>
</feature>
<dbReference type="SUPFAM" id="SSF81330">
    <property type="entry name" value="Gated mechanosensitive channel"/>
    <property type="match status" value="1"/>
</dbReference>
<dbReference type="NCBIfam" id="NF001843">
    <property type="entry name" value="PRK00567.1-4"/>
    <property type="match status" value="1"/>
</dbReference>
<dbReference type="InterPro" id="IPR037673">
    <property type="entry name" value="MSC/AndL"/>
</dbReference>
<keyword evidence="11" id="KW-1185">Reference proteome</keyword>
<evidence type="ECO:0000256" key="5">
    <source>
        <dbReference type="ARBA" id="ARBA00022989"/>
    </source>
</evidence>